<keyword evidence="2" id="KW-1185">Reference proteome</keyword>
<accession>D8RLY1</accession>
<dbReference type="HOGENOM" id="CLU_1221463_0_0_1"/>
<protein>
    <submittedName>
        <fullName evidence="1">Uncharacterized protein</fullName>
    </submittedName>
</protein>
<dbReference type="AlphaFoldDB" id="D8RLY1"/>
<dbReference type="InParanoid" id="D8RLY1"/>
<sequence length="227" mass="25663">MASWFWLRPRSPRIPRFCDQGTEYEITISERFWSVPSRVQTAMLCSRDKPLWGRFLPATVLAPSVPKGRRIGELRLTSDSLTSFFESSWGGSSGSSAQICLQGLLVSTLSLDRGTGQKRSRDDKMEWSYGASSPNVLGLTFCCIPSLFIVCLNLARRCGTCAYSSARAPQDIARERDNRKLVQISGKKVHSTRVFQCRLQARIAQITRTAFARHCMVWLDTIRNEME</sequence>
<gene>
    <name evidence="1" type="ORF">SELMODRAFT_412579</name>
</gene>
<proteinExistence type="predicted"/>
<reference evidence="1 2" key="1">
    <citation type="journal article" date="2011" name="Science">
        <title>The Selaginella genome identifies genetic changes associated with the evolution of vascular plants.</title>
        <authorList>
            <person name="Banks J.A."/>
            <person name="Nishiyama T."/>
            <person name="Hasebe M."/>
            <person name="Bowman J.L."/>
            <person name="Gribskov M."/>
            <person name="dePamphilis C."/>
            <person name="Albert V.A."/>
            <person name="Aono N."/>
            <person name="Aoyama T."/>
            <person name="Ambrose B.A."/>
            <person name="Ashton N.W."/>
            <person name="Axtell M.J."/>
            <person name="Barker E."/>
            <person name="Barker M.S."/>
            <person name="Bennetzen J.L."/>
            <person name="Bonawitz N.D."/>
            <person name="Chapple C."/>
            <person name="Cheng C."/>
            <person name="Correa L.G."/>
            <person name="Dacre M."/>
            <person name="DeBarry J."/>
            <person name="Dreyer I."/>
            <person name="Elias M."/>
            <person name="Engstrom E.M."/>
            <person name="Estelle M."/>
            <person name="Feng L."/>
            <person name="Finet C."/>
            <person name="Floyd S.K."/>
            <person name="Frommer W.B."/>
            <person name="Fujita T."/>
            <person name="Gramzow L."/>
            <person name="Gutensohn M."/>
            <person name="Harholt J."/>
            <person name="Hattori M."/>
            <person name="Heyl A."/>
            <person name="Hirai T."/>
            <person name="Hiwatashi Y."/>
            <person name="Ishikawa M."/>
            <person name="Iwata M."/>
            <person name="Karol K.G."/>
            <person name="Koehler B."/>
            <person name="Kolukisaoglu U."/>
            <person name="Kubo M."/>
            <person name="Kurata T."/>
            <person name="Lalonde S."/>
            <person name="Li K."/>
            <person name="Li Y."/>
            <person name="Litt A."/>
            <person name="Lyons E."/>
            <person name="Manning G."/>
            <person name="Maruyama T."/>
            <person name="Michael T.P."/>
            <person name="Mikami K."/>
            <person name="Miyazaki S."/>
            <person name="Morinaga S."/>
            <person name="Murata T."/>
            <person name="Mueller-Roeber B."/>
            <person name="Nelson D.R."/>
            <person name="Obara M."/>
            <person name="Oguri Y."/>
            <person name="Olmstead R.G."/>
            <person name="Onodera N."/>
            <person name="Petersen B.L."/>
            <person name="Pils B."/>
            <person name="Prigge M."/>
            <person name="Rensing S.A."/>
            <person name="Riano-Pachon D.M."/>
            <person name="Roberts A.W."/>
            <person name="Sato Y."/>
            <person name="Scheller H.V."/>
            <person name="Schulz B."/>
            <person name="Schulz C."/>
            <person name="Shakirov E.V."/>
            <person name="Shibagaki N."/>
            <person name="Shinohara N."/>
            <person name="Shippen D.E."/>
            <person name="Soerensen I."/>
            <person name="Sotooka R."/>
            <person name="Sugimoto N."/>
            <person name="Sugita M."/>
            <person name="Sumikawa N."/>
            <person name="Tanurdzic M."/>
            <person name="Theissen G."/>
            <person name="Ulvskov P."/>
            <person name="Wakazuki S."/>
            <person name="Weng J.K."/>
            <person name="Willats W.W."/>
            <person name="Wipf D."/>
            <person name="Wolf P.G."/>
            <person name="Yang L."/>
            <person name="Zimmer A.D."/>
            <person name="Zhu Q."/>
            <person name="Mitros T."/>
            <person name="Hellsten U."/>
            <person name="Loque D."/>
            <person name="Otillar R."/>
            <person name="Salamov A."/>
            <person name="Schmutz J."/>
            <person name="Shapiro H."/>
            <person name="Lindquist E."/>
            <person name="Lucas S."/>
            <person name="Rokhsar D."/>
            <person name="Grigoriev I.V."/>
        </authorList>
    </citation>
    <scope>NUCLEOTIDE SEQUENCE [LARGE SCALE GENOMIC DNA]</scope>
</reference>
<dbReference type="EMBL" id="GL377583">
    <property type="protein sequence ID" value="EFJ27004.1"/>
    <property type="molecule type" value="Genomic_DNA"/>
</dbReference>
<organism evidence="2">
    <name type="scientific">Selaginella moellendorffii</name>
    <name type="common">Spikemoss</name>
    <dbReference type="NCBI Taxonomy" id="88036"/>
    <lineage>
        <taxon>Eukaryota</taxon>
        <taxon>Viridiplantae</taxon>
        <taxon>Streptophyta</taxon>
        <taxon>Embryophyta</taxon>
        <taxon>Tracheophyta</taxon>
        <taxon>Lycopodiopsida</taxon>
        <taxon>Selaginellales</taxon>
        <taxon>Selaginellaceae</taxon>
        <taxon>Selaginella</taxon>
    </lineage>
</organism>
<dbReference type="Proteomes" id="UP000001514">
    <property type="component" value="Unassembled WGS sequence"/>
</dbReference>
<evidence type="ECO:0000313" key="2">
    <source>
        <dbReference type="Proteomes" id="UP000001514"/>
    </source>
</evidence>
<dbReference type="Gramene" id="EFJ27004">
    <property type="protein sequence ID" value="EFJ27004"/>
    <property type="gene ID" value="SELMODRAFT_412579"/>
</dbReference>
<name>D8RLY1_SELML</name>
<dbReference type="KEGG" id="smo:SELMODRAFT_412579"/>
<evidence type="ECO:0000313" key="1">
    <source>
        <dbReference type="EMBL" id="EFJ27004.1"/>
    </source>
</evidence>